<dbReference type="GeneID" id="36556843"/>
<evidence type="ECO:0008006" key="3">
    <source>
        <dbReference type="Google" id="ProtNLM"/>
    </source>
</evidence>
<dbReference type="VEuPathDB" id="FungiDB:P170DRAFT_436383"/>
<evidence type="ECO:0000313" key="1">
    <source>
        <dbReference type="EMBL" id="PLB51352.1"/>
    </source>
</evidence>
<dbReference type="RefSeq" id="XP_024706654.1">
    <property type="nucleotide sequence ID" value="XM_024849144.1"/>
</dbReference>
<comment type="caution">
    <text evidence="1">The sequence shown here is derived from an EMBL/GenBank/DDBJ whole genome shotgun (WGS) entry which is preliminary data.</text>
</comment>
<dbReference type="AlphaFoldDB" id="A0A2I2GER0"/>
<protein>
    <recommendedName>
        <fullName evidence="3">F-box domain-containing protein</fullName>
    </recommendedName>
</protein>
<gene>
    <name evidence="1" type="ORF">P170DRAFT_436383</name>
</gene>
<dbReference type="OrthoDB" id="2687876at2759"/>
<evidence type="ECO:0000313" key="2">
    <source>
        <dbReference type="Proteomes" id="UP000234275"/>
    </source>
</evidence>
<dbReference type="Proteomes" id="UP000234275">
    <property type="component" value="Unassembled WGS sequence"/>
</dbReference>
<organism evidence="1 2">
    <name type="scientific">Aspergillus steynii IBT 23096</name>
    <dbReference type="NCBI Taxonomy" id="1392250"/>
    <lineage>
        <taxon>Eukaryota</taxon>
        <taxon>Fungi</taxon>
        <taxon>Dikarya</taxon>
        <taxon>Ascomycota</taxon>
        <taxon>Pezizomycotina</taxon>
        <taxon>Eurotiomycetes</taxon>
        <taxon>Eurotiomycetidae</taxon>
        <taxon>Eurotiales</taxon>
        <taxon>Aspergillaceae</taxon>
        <taxon>Aspergillus</taxon>
        <taxon>Aspergillus subgen. Circumdati</taxon>
    </lineage>
</organism>
<reference evidence="1 2" key="1">
    <citation type="submission" date="2016-12" db="EMBL/GenBank/DDBJ databases">
        <title>The genomes of Aspergillus section Nigri reveals drivers in fungal speciation.</title>
        <authorList>
            <consortium name="DOE Joint Genome Institute"/>
            <person name="Vesth T.C."/>
            <person name="Nybo J."/>
            <person name="Theobald S."/>
            <person name="Brandl J."/>
            <person name="Frisvad J.C."/>
            <person name="Nielsen K.F."/>
            <person name="Lyhne E.K."/>
            <person name="Kogle M.E."/>
            <person name="Kuo A."/>
            <person name="Riley R."/>
            <person name="Clum A."/>
            <person name="Nolan M."/>
            <person name="Lipzen A."/>
            <person name="Salamov A."/>
            <person name="Henrissat B."/>
            <person name="Wiebenga A."/>
            <person name="De Vries R.P."/>
            <person name="Grigoriev I.V."/>
            <person name="Mortensen U.H."/>
            <person name="Andersen M.R."/>
            <person name="Baker S.E."/>
        </authorList>
    </citation>
    <scope>NUCLEOTIDE SEQUENCE [LARGE SCALE GENOMIC DNA]</scope>
    <source>
        <strain evidence="1 2">IBT 23096</strain>
    </source>
</reference>
<dbReference type="STRING" id="1392250.A0A2I2GER0"/>
<name>A0A2I2GER0_9EURO</name>
<sequence>MSSGTAFRCKVPNWVVLPCDRERNRQPAKLYKAPRNKLSKHKQEHVPLLPLPLEIINLIIMELDLPSIGMMRRVNTTGRLAVESLPAYSLLKKHASNTLRLMAVTKCAKHFSISWLFSEFCQPWCRSCGDFGPFLYFPTATRLCYKCNFVEPEYEIAETSLLRFNLAISLKQLRTIPIIHSFDLQPTRRFANITQAKALATEVHGSDKAIATARRAEVRKRWKAYERRVQKWERSTRNSCKPRGPMFSELRKYDTDHNRVFFSMRATAIFPYWDRQTRKIEPGVYCRACTYEAEELMDYWRYDGSVWDDYPSARWKAYHRAFLEADIPEHFLNCPAVKKNHDFRIRRALGINKRKGTDFIVKSKKASDV</sequence>
<proteinExistence type="predicted"/>
<keyword evidence="2" id="KW-1185">Reference proteome</keyword>
<accession>A0A2I2GER0</accession>
<dbReference type="EMBL" id="MSFO01000003">
    <property type="protein sequence ID" value="PLB51352.1"/>
    <property type="molecule type" value="Genomic_DNA"/>
</dbReference>